<accession>A0A1G9P7I1</accession>
<reference evidence="1 2" key="1">
    <citation type="submission" date="2016-10" db="EMBL/GenBank/DDBJ databases">
        <authorList>
            <person name="de Groot N.N."/>
        </authorList>
    </citation>
    <scope>NUCLEOTIDE SEQUENCE [LARGE SCALE GENOMIC DNA]</scope>
    <source>
        <strain evidence="1 2">DSM 16077</strain>
    </source>
</reference>
<dbReference type="Pfam" id="PF19630">
    <property type="entry name" value="DUF6134"/>
    <property type="match status" value="1"/>
</dbReference>
<dbReference type="OrthoDB" id="6086999at2"/>
<dbReference type="EMBL" id="FNHG01000003">
    <property type="protein sequence ID" value="SDL94674.1"/>
    <property type="molecule type" value="Genomic_DNA"/>
</dbReference>
<name>A0A1G9P7I1_9PROT</name>
<evidence type="ECO:0008006" key="3">
    <source>
        <dbReference type="Google" id="ProtNLM"/>
    </source>
</evidence>
<evidence type="ECO:0000313" key="1">
    <source>
        <dbReference type="EMBL" id="SDL94674.1"/>
    </source>
</evidence>
<dbReference type="AlphaFoldDB" id="A0A1G9P7I1"/>
<gene>
    <name evidence="1" type="ORF">SAMN04488568_103132</name>
</gene>
<dbReference type="Proteomes" id="UP000199759">
    <property type="component" value="Unassembled WGS sequence"/>
</dbReference>
<protein>
    <recommendedName>
        <fullName evidence="3">DUF3108 domain-containing protein</fullName>
    </recommendedName>
</protein>
<dbReference type="InterPro" id="IPR045767">
    <property type="entry name" value="DUF6134"/>
</dbReference>
<organism evidence="1 2">
    <name type="scientific">Maricaulis salignorans</name>
    <dbReference type="NCBI Taxonomy" id="144026"/>
    <lineage>
        <taxon>Bacteria</taxon>
        <taxon>Pseudomonadati</taxon>
        <taxon>Pseudomonadota</taxon>
        <taxon>Alphaproteobacteria</taxon>
        <taxon>Maricaulales</taxon>
        <taxon>Maricaulaceae</taxon>
        <taxon>Maricaulis</taxon>
    </lineage>
</organism>
<keyword evidence="2" id="KW-1185">Reference proteome</keyword>
<proteinExistence type="predicted"/>
<dbReference type="STRING" id="144026.SAMN04488568_103132"/>
<sequence length="190" mass="21252">MAMLAVGTTDAATPPEPSDIHFQVLRNGTPFGVHRVRFTRTSTGELRVDTEIELTVRFGPLTVFRYEQSIEEAWDGEDLISLAGATLRNGREYTIDLGRDNAFADLIPSSHWRGYEPGTEQILNTETGEPMAVTITQLDRREIITGRGPIEARGVRMTGSLSVDLWYDEDGEWIGCEFEVDGQSVRYVLL</sequence>
<evidence type="ECO:0000313" key="2">
    <source>
        <dbReference type="Proteomes" id="UP000199759"/>
    </source>
</evidence>